<keyword evidence="2" id="KW-1185">Reference proteome</keyword>
<reference evidence="1 2" key="1">
    <citation type="submission" date="2016-10" db="EMBL/GenBank/DDBJ databases">
        <title>Genome sequence of the basidiomycete white-rot fungus Trametes pubescens.</title>
        <authorList>
            <person name="Makela M.R."/>
            <person name="Granchi Z."/>
            <person name="Peng M."/>
            <person name="De Vries R.P."/>
            <person name="Grigoriev I."/>
            <person name="Riley R."/>
            <person name="Hilden K."/>
        </authorList>
    </citation>
    <scope>NUCLEOTIDE SEQUENCE [LARGE SCALE GENOMIC DNA]</scope>
    <source>
        <strain evidence="1 2">FBCC735</strain>
    </source>
</reference>
<name>A0A1M2V9Q5_TRAPU</name>
<evidence type="ECO:0000313" key="2">
    <source>
        <dbReference type="Proteomes" id="UP000184267"/>
    </source>
</evidence>
<dbReference type="EMBL" id="MNAD01001543">
    <property type="protein sequence ID" value="OJT04371.1"/>
    <property type="molecule type" value="Genomic_DNA"/>
</dbReference>
<dbReference type="Proteomes" id="UP000184267">
    <property type="component" value="Unassembled WGS sequence"/>
</dbReference>
<proteinExistence type="predicted"/>
<sequence>MSQEPSQVPASAGHIEVSLIIRVSAERQQRGPPHVHVIVEVHHFATSGGPLEAVGGGLADVVAAHVQAVVAGMATDEAGL</sequence>
<gene>
    <name evidence="1" type="ORF">TRAPUB_4914</name>
</gene>
<organism evidence="1 2">
    <name type="scientific">Trametes pubescens</name>
    <name type="common">White-rot fungus</name>
    <dbReference type="NCBI Taxonomy" id="154538"/>
    <lineage>
        <taxon>Eukaryota</taxon>
        <taxon>Fungi</taxon>
        <taxon>Dikarya</taxon>
        <taxon>Basidiomycota</taxon>
        <taxon>Agaricomycotina</taxon>
        <taxon>Agaricomycetes</taxon>
        <taxon>Polyporales</taxon>
        <taxon>Polyporaceae</taxon>
        <taxon>Trametes</taxon>
    </lineage>
</organism>
<accession>A0A1M2V9Q5</accession>
<protein>
    <submittedName>
        <fullName evidence="1">Uncharacterized protein</fullName>
    </submittedName>
</protein>
<comment type="caution">
    <text evidence="1">The sequence shown here is derived from an EMBL/GenBank/DDBJ whole genome shotgun (WGS) entry which is preliminary data.</text>
</comment>
<evidence type="ECO:0000313" key="1">
    <source>
        <dbReference type="EMBL" id="OJT04371.1"/>
    </source>
</evidence>
<dbReference type="AlphaFoldDB" id="A0A1M2V9Q5"/>